<dbReference type="EMBL" id="VHLH01000004">
    <property type="protein sequence ID" value="TPW31318.1"/>
    <property type="molecule type" value="Genomic_DNA"/>
</dbReference>
<proteinExistence type="predicted"/>
<evidence type="ECO:0000256" key="2">
    <source>
        <dbReference type="SAM" id="SignalP"/>
    </source>
</evidence>
<keyword evidence="2" id="KW-0732">Signal</keyword>
<protein>
    <submittedName>
        <fullName evidence="4">DUF4168 domain-containing protein</fullName>
    </submittedName>
</protein>
<dbReference type="AlphaFoldDB" id="A0A506UCJ1"/>
<reference evidence="4 5" key="1">
    <citation type="submission" date="2019-06" db="EMBL/GenBank/DDBJ databases">
        <authorList>
            <person name="Li M."/>
        </authorList>
    </citation>
    <scope>NUCLEOTIDE SEQUENCE [LARGE SCALE GENOMIC DNA]</scope>
    <source>
        <strain evidence="4 5">BGMRC6574</strain>
    </source>
</reference>
<dbReference type="OrthoDB" id="8030799at2"/>
<dbReference type="InterPro" id="IPR025433">
    <property type="entry name" value="DUF4168"/>
</dbReference>
<keyword evidence="5" id="KW-1185">Reference proteome</keyword>
<gene>
    <name evidence="4" type="ORF">FJU11_03750</name>
</gene>
<feature type="region of interest" description="Disordered" evidence="1">
    <location>
        <begin position="31"/>
        <end position="50"/>
    </location>
</feature>
<feature type="domain" description="DUF4168" evidence="3">
    <location>
        <begin position="55"/>
        <end position="131"/>
    </location>
</feature>
<organism evidence="4 5">
    <name type="scientific">Pararhizobium mangrovi</name>
    <dbReference type="NCBI Taxonomy" id="2590452"/>
    <lineage>
        <taxon>Bacteria</taxon>
        <taxon>Pseudomonadati</taxon>
        <taxon>Pseudomonadota</taxon>
        <taxon>Alphaproteobacteria</taxon>
        <taxon>Hyphomicrobiales</taxon>
        <taxon>Rhizobiaceae</taxon>
        <taxon>Rhizobium/Agrobacterium group</taxon>
        <taxon>Pararhizobium</taxon>
    </lineage>
</organism>
<comment type="caution">
    <text evidence="4">The sequence shown here is derived from an EMBL/GenBank/DDBJ whole genome shotgun (WGS) entry which is preliminary data.</text>
</comment>
<evidence type="ECO:0000256" key="1">
    <source>
        <dbReference type="SAM" id="MobiDB-lite"/>
    </source>
</evidence>
<evidence type="ECO:0000313" key="4">
    <source>
        <dbReference type="EMBL" id="TPW31318.1"/>
    </source>
</evidence>
<dbReference type="Proteomes" id="UP000320314">
    <property type="component" value="Unassembled WGS sequence"/>
</dbReference>
<accession>A0A506UCJ1</accession>
<dbReference type="RefSeq" id="WP_141165681.1">
    <property type="nucleotide sequence ID" value="NZ_VHLH01000004.1"/>
</dbReference>
<feature type="compositionally biased region" description="Polar residues" evidence="1">
    <location>
        <begin position="38"/>
        <end position="50"/>
    </location>
</feature>
<evidence type="ECO:0000313" key="5">
    <source>
        <dbReference type="Proteomes" id="UP000320314"/>
    </source>
</evidence>
<feature type="chain" id="PRO_5021463835" evidence="2">
    <location>
        <begin position="27"/>
        <end position="148"/>
    </location>
</feature>
<evidence type="ECO:0000259" key="3">
    <source>
        <dbReference type="Pfam" id="PF13767"/>
    </source>
</evidence>
<name>A0A506UCJ1_9HYPH</name>
<dbReference type="Pfam" id="PF13767">
    <property type="entry name" value="DUF4168"/>
    <property type="match status" value="1"/>
</dbReference>
<sequence length="148" mass="15702">MMSFQYKSVALATVPALATIAGSASAALAQTTSKTSDEAATNQKSASALQTTDISNAKLDSFAKAYLGVSKIKQEYTPKLKQAKDDETRQKVKLEASRKMVETVNGVDGMNVKEYSAILASAQSNPKLARKLTEAINHSSDKNGEAGK</sequence>
<feature type="signal peptide" evidence="2">
    <location>
        <begin position="1"/>
        <end position="26"/>
    </location>
</feature>